<dbReference type="InterPro" id="IPR037401">
    <property type="entry name" value="SnoaL-like"/>
</dbReference>
<organism evidence="2 3">
    <name type="scientific">Ciceribacter lividus</name>
    <dbReference type="NCBI Taxonomy" id="1197950"/>
    <lineage>
        <taxon>Bacteria</taxon>
        <taxon>Pseudomonadati</taxon>
        <taxon>Pseudomonadota</taxon>
        <taxon>Alphaproteobacteria</taxon>
        <taxon>Hyphomicrobiales</taxon>
        <taxon>Rhizobiaceae</taxon>
        <taxon>Ciceribacter</taxon>
    </lineage>
</organism>
<dbReference type="AlphaFoldDB" id="A0A6I7HR04"/>
<evidence type="ECO:0000313" key="3">
    <source>
        <dbReference type="Proteomes" id="UP000252582"/>
    </source>
</evidence>
<sequence>MRLKSQIDASLAALNRRDFEALMGLIDDDAALDMPDGSRVIGAESIRNTLAAFILGRDIRFSDVVVMTGEADLRDAAEVTLSAVTRAAPGEDEPEEGRVSLPAVVVFERDDGPFQRISLFCATPL</sequence>
<comment type="caution">
    <text evidence="2">The sequence shown here is derived from an EMBL/GenBank/DDBJ whole genome shotgun (WGS) entry which is preliminary data.</text>
</comment>
<dbReference type="Proteomes" id="UP000252582">
    <property type="component" value="Unassembled WGS sequence"/>
</dbReference>
<dbReference type="EMBL" id="QPIX01000001">
    <property type="protein sequence ID" value="RCW28291.1"/>
    <property type="molecule type" value="Genomic_DNA"/>
</dbReference>
<keyword evidence="3" id="KW-1185">Reference proteome</keyword>
<name>A0A6I7HR04_9HYPH</name>
<dbReference type="SUPFAM" id="SSF54427">
    <property type="entry name" value="NTF2-like"/>
    <property type="match status" value="1"/>
</dbReference>
<dbReference type="Pfam" id="PF12680">
    <property type="entry name" value="SnoaL_2"/>
    <property type="match status" value="1"/>
</dbReference>
<dbReference type="Gene3D" id="3.10.450.50">
    <property type="match status" value="1"/>
</dbReference>
<feature type="domain" description="SnoaL-like" evidence="1">
    <location>
        <begin position="9"/>
        <end position="112"/>
    </location>
</feature>
<accession>A0A6I7HR04</accession>
<evidence type="ECO:0000259" key="1">
    <source>
        <dbReference type="Pfam" id="PF12680"/>
    </source>
</evidence>
<proteinExistence type="predicted"/>
<dbReference type="RefSeq" id="WP_170141773.1">
    <property type="nucleotide sequence ID" value="NZ_QPIX01000001.1"/>
</dbReference>
<protein>
    <submittedName>
        <fullName evidence="2">SnoaL-like protein</fullName>
    </submittedName>
</protein>
<reference evidence="2 3" key="1">
    <citation type="submission" date="2018-07" db="EMBL/GenBank/DDBJ databases">
        <title>Genomic Encyclopedia of Type Strains, Phase IV (KMG-IV): sequencing the most valuable type-strain genomes for metagenomic binning, comparative biology and taxonomic classification.</title>
        <authorList>
            <person name="Goeker M."/>
        </authorList>
    </citation>
    <scope>NUCLEOTIDE SEQUENCE [LARGE SCALE GENOMIC DNA]</scope>
    <source>
        <strain evidence="2 3">DSM 25528</strain>
    </source>
</reference>
<dbReference type="InterPro" id="IPR032710">
    <property type="entry name" value="NTF2-like_dom_sf"/>
</dbReference>
<gene>
    <name evidence="2" type="ORF">DFR48_101301</name>
</gene>
<evidence type="ECO:0000313" key="2">
    <source>
        <dbReference type="EMBL" id="RCW28291.1"/>
    </source>
</evidence>